<keyword evidence="3" id="KW-1185">Reference proteome</keyword>
<gene>
    <name evidence="2" type="ORF">PMACD_LOCUS16157</name>
</gene>
<organism evidence="2 3">
    <name type="scientific">Pieris macdunnoughi</name>
    <dbReference type="NCBI Taxonomy" id="345717"/>
    <lineage>
        <taxon>Eukaryota</taxon>
        <taxon>Metazoa</taxon>
        <taxon>Ecdysozoa</taxon>
        <taxon>Arthropoda</taxon>
        <taxon>Hexapoda</taxon>
        <taxon>Insecta</taxon>
        <taxon>Pterygota</taxon>
        <taxon>Neoptera</taxon>
        <taxon>Endopterygota</taxon>
        <taxon>Lepidoptera</taxon>
        <taxon>Glossata</taxon>
        <taxon>Ditrysia</taxon>
        <taxon>Papilionoidea</taxon>
        <taxon>Pieridae</taxon>
        <taxon>Pierinae</taxon>
        <taxon>Pieris</taxon>
    </lineage>
</organism>
<accession>A0A821Y0E2</accession>
<name>A0A821Y0E2_9NEOP</name>
<dbReference type="OrthoDB" id="7436381at2759"/>
<protein>
    <submittedName>
        <fullName evidence="2">Uncharacterized protein</fullName>
    </submittedName>
</protein>
<evidence type="ECO:0000313" key="2">
    <source>
        <dbReference type="EMBL" id="CAF4955510.1"/>
    </source>
</evidence>
<evidence type="ECO:0000313" key="3">
    <source>
        <dbReference type="Proteomes" id="UP000663880"/>
    </source>
</evidence>
<keyword evidence="1" id="KW-0175">Coiled coil</keyword>
<proteinExistence type="predicted"/>
<dbReference type="EMBL" id="CAJOBZ010000078">
    <property type="protein sequence ID" value="CAF4955510.1"/>
    <property type="molecule type" value="Genomic_DNA"/>
</dbReference>
<feature type="coiled-coil region" evidence="1">
    <location>
        <begin position="113"/>
        <end position="147"/>
    </location>
</feature>
<dbReference type="AlphaFoldDB" id="A0A821Y0E2"/>
<comment type="caution">
    <text evidence="2">The sequence shown here is derived from an EMBL/GenBank/DDBJ whole genome shotgun (WGS) entry which is preliminary data.</text>
</comment>
<dbReference type="Proteomes" id="UP000663880">
    <property type="component" value="Unassembled WGS sequence"/>
</dbReference>
<sequence>MADKISFVNMSHDKSACTQYNKPVSEVNRSFSESDMSTIGGTEYTTPTSTRHMFVSTRLKRKREDIDLSTELSNFKEEIKNIMTTMINEHSAELNKINPTLADIKNTNHNIENAFLMAQNDEYKKKIEKLEQQSQQDRLNIATLEEKIE</sequence>
<evidence type="ECO:0000256" key="1">
    <source>
        <dbReference type="SAM" id="Coils"/>
    </source>
</evidence>
<reference evidence="2" key="1">
    <citation type="submission" date="2021-02" db="EMBL/GenBank/DDBJ databases">
        <authorList>
            <person name="Steward A R."/>
        </authorList>
    </citation>
    <scope>NUCLEOTIDE SEQUENCE</scope>
</reference>